<protein>
    <submittedName>
        <fullName evidence="2">Uncharacterized protein</fullName>
    </submittedName>
</protein>
<accession>A0ABN6Y4K9</accession>
<dbReference type="InterPro" id="IPR037051">
    <property type="entry name" value="4-carb_acid_sugar_kinase_N_sf"/>
</dbReference>
<evidence type="ECO:0000256" key="1">
    <source>
        <dbReference type="SAM" id="MobiDB-lite"/>
    </source>
</evidence>
<reference evidence="3" key="1">
    <citation type="journal article" date="2019" name="Int. J. Syst. Evol. Microbiol.">
        <title>The Global Catalogue of Microorganisms (GCM) 10K type strain sequencing project: providing services to taxonomists for standard genome sequencing and annotation.</title>
        <authorList>
            <consortium name="The Broad Institute Genomics Platform"/>
            <consortium name="The Broad Institute Genome Sequencing Center for Infectious Disease"/>
            <person name="Wu L."/>
            <person name="Ma J."/>
        </authorList>
    </citation>
    <scope>NUCLEOTIDE SEQUENCE [LARGE SCALE GENOMIC DNA]</scope>
    <source>
        <strain evidence="3">NBRC 108728</strain>
    </source>
</reference>
<evidence type="ECO:0000313" key="3">
    <source>
        <dbReference type="Proteomes" id="UP001321486"/>
    </source>
</evidence>
<feature type="region of interest" description="Disordered" evidence="1">
    <location>
        <begin position="99"/>
        <end position="127"/>
    </location>
</feature>
<dbReference type="RefSeq" id="WP_286346873.1">
    <property type="nucleotide sequence ID" value="NZ_AP027732.1"/>
</dbReference>
<dbReference type="Proteomes" id="UP001321486">
    <property type="component" value="Chromosome"/>
</dbReference>
<dbReference type="Gene3D" id="3.40.50.10840">
    <property type="entry name" value="Putative sugar-binding, N-terminal domain"/>
    <property type="match status" value="1"/>
</dbReference>
<organism evidence="2 3">
    <name type="scientific">Frondihabitans sucicola</name>
    <dbReference type="NCBI Taxonomy" id="1268041"/>
    <lineage>
        <taxon>Bacteria</taxon>
        <taxon>Bacillati</taxon>
        <taxon>Actinomycetota</taxon>
        <taxon>Actinomycetes</taxon>
        <taxon>Micrococcales</taxon>
        <taxon>Microbacteriaceae</taxon>
        <taxon>Frondihabitans</taxon>
    </lineage>
</organism>
<keyword evidence="3" id="KW-1185">Reference proteome</keyword>
<sequence>MHESSHWRLERRPAPRSVAEALGLAGSSHIGLDIVRGPELAAALRSGLVAGGAAVVDGENDADLLATVAAADSLALEAARDRPVAFVGTAALAAAVARHHAPGAGNLPGDTPLTLDRRRPATPGPSS</sequence>
<name>A0ABN6Y4K9_9MICO</name>
<proteinExistence type="predicted"/>
<evidence type="ECO:0000313" key="2">
    <source>
        <dbReference type="EMBL" id="BDZ52026.1"/>
    </source>
</evidence>
<dbReference type="EMBL" id="AP027732">
    <property type="protein sequence ID" value="BDZ52026.1"/>
    <property type="molecule type" value="Genomic_DNA"/>
</dbReference>
<gene>
    <name evidence="2" type="ORF">GCM10025867_42670</name>
</gene>